<dbReference type="InterPro" id="IPR011992">
    <property type="entry name" value="EF-hand-dom_pair"/>
</dbReference>
<protein>
    <recommendedName>
        <fullName evidence="1">TLDc domain-containing protein</fullName>
    </recommendedName>
</protein>
<dbReference type="OrthoDB" id="10254842at2759"/>
<dbReference type="SUPFAM" id="SSF47473">
    <property type="entry name" value="EF-hand"/>
    <property type="match status" value="1"/>
</dbReference>
<dbReference type="EMBL" id="JADCNL010000012">
    <property type="protein sequence ID" value="KAG0457859.1"/>
    <property type="molecule type" value="Genomic_DNA"/>
</dbReference>
<accession>A0A835PUG7</accession>
<dbReference type="PROSITE" id="PS51886">
    <property type="entry name" value="TLDC"/>
    <property type="match status" value="1"/>
</dbReference>
<organism evidence="2 3">
    <name type="scientific">Vanilla planifolia</name>
    <name type="common">Vanilla</name>
    <dbReference type="NCBI Taxonomy" id="51239"/>
    <lineage>
        <taxon>Eukaryota</taxon>
        <taxon>Viridiplantae</taxon>
        <taxon>Streptophyta</taxon>
        <taxon>Embryophyta</taxon>
        <taxon>Tracheophyta</taxon>
        <taxon>Spermatophyta</taxon>
        <taxon>Magnoliopsida</taxon>
        <taxon>Liliopsida</taxon>
        <taxon>Asparagales</taxon>
        <taxon>Orchidaceae</taxon>
        <taxon>Vanilloideae</taxon>
        <taxon>Vanilleae</taxon>
        <taxon>Vanilla</taxon>
    </lineage>
</organism>
<feature type="domain" description="TLDc" evidence="1">
    <location>
        <begin position="217"/>
        <end position="385"/>
    </location>
</feature>
<evidence type="ECO:0000259" key="1">
    <source>
        <dbReference type="PROSITE" id="PS51886"/>
    </source>
</evidence>
<evidence type="ECO:0000313" key="2">
    <source>
        <dbReference type="EMBL" id="KAG0457859.1"/>
    </source>
</evidence>
<gene>
    <name evidence="2" type="ORF">HPP92_023016</name>
</gene>
<dbReference type="PANTHER" id="PTHR23354:SF95">
    <property type="entry name" value="CALCIUM-BINDING EF-HAND FAMILY PROTEIN-RELATED"/>
    <property type="match status" value="1"/>
</dbReference>
<dbReference type="Proteomes" id="UP000636800">
    <property type="component" value="Chromosome 12"/>
</dbReference>
<dbReference type="SMART" id="SM00584">
    <property type="entry name" value="TLDc"/>
    <property type="match status" value="1"/>
</dbReference>
<reference evidence="2 3" key="1">
    <citation type="journal article" date="2020" name="Nat. Food">
        <title>A phased Vanilla planifolia genome enables genetic improvement of flavour and production.</title>
        <authorList>
            <person name="Hasing T."/>
            <person name="Tang H."/>
            <person name="Brym M."/>
            <person name="Khazi F."/>
            <person name="Huang T."/>
            <person name="Chambers A.H."/>
        </authorList>
    </citation>
    <scope>NUCLEOTIDE SEQUENCE [LARGE SCALE GENOMIC DNA]</scope>
    <source>
        <tissue evidence="2">Leaf</tissue>
    </source>
</reference>
<dbReference type="PANTHER" id="PTHR23354">
    <property type="entry name" value="NUCLEOLAR PROTEIN 7/ESTROGEN RECEPTOR COACTIVATOR-RELATED"/>
    <property type="match status" value="1"/>
</dbReference>
<dbReference type="Gene3D" id="1.10.238.10">
    <property type="entry name" value="EF-hand"/>
    <property type="match status" value="1"/>
</dbReference>
<comment type="caution">
    <text evidence="2">The sequence shown here is derived from an EMBL/GenBank/DDBJ whole genome shotgun (WGS) entry which is preliminary data.</text>
</comment>
<dbReference type="InterPro" id="IPR006571">
    <property type="entry name" value="TLDc_dom"/>
</dbReference>
<evidence type="ECO:0000313" key="3">
    <source>
        <dbReference type="Proteomes" id="UP000636800"/>
    </source>
</evidence>
<dbReference type="Pfam" id="PF07534">
    <property type="entry name" value="TLD"/>
    <property type="match status" value="1"/>
</dbReference>
<sequence>MGNTQAPSSSHRFVMASRAFTPQEVEDLNSLFESLAAQSRSNSKYISPSVFEAYYGICGPLAFRLFEVVTQNRKDDMLTFEDLVIAKAVYEKGTRNEIEDFIYDICDVNGDGILLRCDLEAVLDSIRDTVFHHKCSQSSLSTYQVVMEVFLSTANFSQKVEGMSENSMSLDDFRNWCNLIPSARKYLGSLLMPPDLDRPGFQVPQLLYPENTNPDVLILQKEYAWHIAGGLSQMETEKWNLLYHSAIYGRSFTTFMGIISRVKGPTILVVKDIDGYIHGGYASQPWERHGDFYGDMKSFVFQLYPQAYILRPSGANNNLQWCAMHFSSDSIPNGIGFGGRANHFGLFLSANLDKGHSFACTTFNSPCLSKTNHFVVDVIECWGVISEGSNNGKTGIVEGTVLERFQEDHNMLKMVGLANASE</sequence>
<name>A0A835PUG7_VANPL</name>
<proteinExistence type="predicted"/>
<keyword evidence="3" id="KW-1185">Reference proteome</keyword>
<dbReference type="AlphaFoldDB" id="A0A835PUG7"/>